<dbReference type="PANTHER" id="PTHR34145:SF68">
    <property type="entry name" value="FBD DOMAIN-CONTAINING PROTEIN"/>
    <property type="match status" value="1"/>
</dbReference>
<name>A0A022PTR3_ERYGU</name>
<dbReference type="AlphaFoldDB" id="A0A022PTR3"/>
<proteinExistence type="predicted"/>
<dbReference type="InterPro" id="IPR053772">
    <property type="entry name" value="At1g61320/At1g61330-like"/>
</dbReference>
<protein>
    <recommendedName>
        <fullName evidence="1">At1g61320/AtMIF1 LRR domain-containing protein</fullName>
    </recommendedName>
</protein>
<evidence type="ECO:0000259" key="1">
    <source>
        <dbReference type="Pfam" id="PF23622"/>
    </source>
</evidence>
<keyword evidence="3" id="KW-1185">Reference proteome</keyword>
<dbReference type="SUPFAM" id="SSF52047">
    <property type="entry name" value="RNI-like"/>
    <property type="match status" value="1"/>
</dbReference>
<accession>A0A022PTR3</accession>
<reference evidence="2 3" key="1">
    <citation type="journal article" date="2013" name="Proc. Natl. Acad. Sci. U.S.A.">
        <title>Fine-scale variation in meiotic recombination in Mimulus inferred from population shotgun sequencing.</title>
        <authorList>
            <person name="Hellsten U."/>
            <person name="Wright K.M."/>
            <person name="Jenkins J."/>
            <person name="Shu S."/>
            <person name="Yuan Y."/>
            <person name="Wessler S.R."/>
            <person name="Schmutz J."/>
            <person name="Willis J.H."/>
            <person name="Rokhsar D.S."/>
        </authorList>
    </citation>
    <scope>NUCLEOTIDE SEQUENCE [LARGE SCALE GENOMIC DNA]</scope>
    <source>
        <strain evidence="3">cv. DUN x IM62</strain>
    </source>
</reference>
<dbReference type="eggNOG" id="ENOG502RYMX">
    <property type="taxonomic scope" value="Eukaryota"/>
</dbReference>
<dbReference type="InterPro" id="IPR055357">
    <property type="entry name" value="LRR_At1g61320_AtMIF1"/>
</dbReference>
<dbReference type="EMBL" id="KI632337">
    <property type="protein sequence ID" value="EYU18208.1"/>
    <property type="molecule type" value="Genomic_DNA"/>
</dbReference>
<feature type="domain" description="At1g61320/AtMIF1 LRR" evidence="1">
    <location>
        <begin position="35"/>
        <end position="280"/>
    </location>
</feature>
<sequence>QVQRLVLDLGKYSSWSKYYCFPDELLPLSAPKFSFKSLKELSFNSVHLSDGVIESFLNNCPLLERLVVRLTNKISIVQVCGPSLRLKHLEIVYCTGLKSLRISAPNLTSLRVTRAEGLVLDSVPMLVDVSINCGDCDESVKSLLSTLSCCISQLEILSLIMYKRRYVYEEPVGLCKFTEMPKLKKLVINYSARGHENLVWLTALMRASPFLEEFVLNYGWYKLARKNREVTDPMRCPHHNLKVFKFSGYYGRSSDAELLGYILENCVVLEKIIIDSSSARSPITDKYDVERTARNNAKRQLEPKVPHHVELVFL</sequence>
<dbReference type="PANTHER" id="PTHR34145">
    <property type="entry name" value="OS02G0105600 PROTEIN"/>
    <property type="match status" value="1"/>
</dbReference>
<evidence type="ECO:0000313" key="3">
    <source>
        <dbReference type="Proteomes" id="UP000030748"/>
    </source>
</evidence>
<dbReference type="Gene3D" id="3.80.10.10">
    <property type="entry name" value="Ribonuclease Inhibitor"/>
    <property type="match status" value="1"/>
</dbReference>
<dbReference type="InterPro" id="IPR032675">
    <property type="entry name" value="LRR_dom_sf"/>
</dbReference>
<gene>
    <name evidence="2" type="ORF">MIMGU_mgv1a024413mg</name>
</gene>
<feature type="non-terminal residue" evidence="2">
    <location>
        <position position="1"/>
    </location>
</feature>
<organism evidence="2 3">
    <name type="scientific">Erythranthe guttata</name>
    <name type="common">Yellow monkey flower</name>
    <name type="synonym">Mimulus guttatus</name>
    <dbReference type="NCBI Taxonomy" id="4155"/>
    <lineage>
        <taxon>Eukaryota</taxon>
        <taxon>Viridiplantae</taxon>
        <taxon>Streptophyta</taxon>
        <taxon>Embryophyta</taxon>
        <taxon>Tracheophyta</taxon>
        <taxon>Spermatophyta</taxon>
        <taxon>Magnoliopsida</taxon>
        <taxon>eudicotyledons</taxon>
        <taxon>Gunneridae</taxon>
        <taxon>Pentapetalae</taxon>
        <taxon>asterids</taxon>
        <taxon>lamiids</taxon>
        <taxon>Lamiales</taxon>
        <taxon>Phrymaceae</taxon>
        <taxon>Erythranthe</taxon>
    </lineage>
</organism>
<evidence type="ECO:0000313" key="2">
    <source>
        <dbReference type="EMBL" id="EYU18208.1"/>
    </source>
</evidence>
<dbReference type="Proteomes" id="UP000030748">
    <property type="component" value="Unassembled WGS sequence"/>
</dbReference>
<dbReference type="Pfam" id="PF23622">
    <property type="entry name" value="LRR_At1g61320_AtMIF1"/>
    <property type="match status" value="1"/>
</dbReference>
<dbReference type="STRING" id="4155.A0A022PTR3"/>